<keyword evidence="2" id="KW-1185">Reference proteome</keyword>
<evidence type="ECO:0000313" key="2">
    <source>
        <dbReference type="Proteomes" id="UP000257109"/>
    </source>
</evidence>
<evidence type="ECO:0000313" key="1">
    <source>
        <dbReference type="EMBL" id="RDX90068.1"/>
    </source>
</evidence>
<organism evidence="1 2">
    <name type="scientific">Mucuna pruriens</name>
    <name type="common">Velvet bean</name>
    <name type="synonym">Dolichos pruriens</name>
    <dbReference type="NCBI Taxonomy" id="157652"/>
    <lineage>
        <taxon>Eukaryota</taxon>
        <taxon>Viridiplantae</taxon>
        <taxon>Streptophyta</taxon>
        <taxon>Embryophyta</taxon>
        <taxon>Tracheophyta</taxon>
        <taxon>Spermatophyta</taxon>
        <taxon>Magnoliopsida</taxon>
        <taxon>eudicotyledons</taxon>
        <taxon>Gunneridae</taxon>
        <taxon>Pentapetalae</taxon>
        <taxon>rosids</taxon>
        <taxon>fabids</taxon>
        <taxon>Fabales</taxon>
        <taxon>Fabaceae</taxon>
        <taxon>Papilionoideae</taxon>
        <taxon>50 kb inversion clade</taxon>
        <taxon>NPAAA clade</taxon>
        <taxon>indigoferoid/millettioid clade</taxon>
        <taxon>Phaseoleae</taxon>
        <taxon>Mucuna</taxon>
    </lineage>
</organism>
<gene>
    <name evidence="1" type="ORF">CR513_28106</name>
</gene>
<name>A0A371GHM9_MUCPR</name>
<accession>A0A371GHM9</accession>
<proteinExistence type="predicted"/>
<sequence>MLDPMKDVWKEVVMIVLGYMDLDLALRVEKLRANSMKPRADTLQTFLISSMSRPSGGLNAETIWLALCGDHLTGFMTRPFDLFYVKTFPVGSMPRSSRQALCRDHLDQLYAKTFSTASMLRPSQPALCRDLPNPLYAETISTSSMPRLSRPTLCRDPTL</sequence>
<reference evidence="1" key="1">
    <citation type="submission" date="2018-05" db="EMBL/GenBank/DDBJ databases">
        <title>Draft genome of Mucuna pruriens seed.</title>
        <authorList>
            <person name="Nnadi N.E."/>
            <person name="Vos R."/>
            <person name="Hasami M.H."/>
            <person name="Devisetty U.K."/>
            <person name="Aguiy J.C."/>
        </authorList>
    </citation>
    <scope>NUCLEOTIDE SEQUENCE [LARGE SCALE GENOMIC DNA]</scope>
    <source>
        <strain evidence="1">JCA_2017</strain>
    </source>
</reference>
<dbReference type="Proteomes" id="UP000257109">
    <property type="component" value="Unassembled WGS sequence"/>
</dbReference>
<dbReference type="EMBL" id="QJKJ01005502">
    <property type="protein sequence ID" value="RDX90068.1"/>
    <property type="molecule type" value="Genomic_DNA"/>
</dbReference>
<protein>
    <submittedName>
        <fullName evidence="1">Uncharacterized protein</fullName>
    </submittedName>
</protein>
<comment type="caution">
    <text evidence="1">The sequence shown here is derived from an EMBL/GenBank/DDBJ whole genome shotgun (WGS) entry which is preliminary data.</text>
</comment>
<feature type="non-terminal residue" evidence="1">
    <location>
        <position position="1"/>
    </location>
</feature>
<dbReference type="AlphaFoldDB" id="A0A371GHM9"/>